<comment type="caution">
    <text evidence="3">The sequence shown here is derived from an EMBL/GenBank/DDBJ whole genome shotgun (WGS) entry which is preliminary data.</text>
</comment>
<evidence type="ECO:0000313" key="3">
    <source>
        <dbReference type="EMBL" id="SMP61684.1"/>
    </source>
</evidence>
<accession>A0AA46AJH8</accession>
<dbReference type="InterPro" id="IPR006221">
    <property type="entry name" value="TrpG/PapA_dom"/>
</dbReference>
<dbReference type="PANTHER" id="PTHR43418:SF4">
    <property type="entry name" value="MULTIFUNCTIONAL TRYPTOPHAN BIOSYNTHESIS PROTEIN"/>
    <property type="match status" value="1"/>
</dbReference>
<proteinExistence type="predicted"/>
<evidence type="ECO:0000259" key="2">
    <source>
        <dbReference type="Pfam" id="PF00117"/>
    </source>
</evidence>
<feature type="domain" description="Glutamine amidotransferase" evidence="2">
    <location>
        <begin position="4"/>
        <end position="185"/>
    </location>
</feature>
<dbReference type="PRINTS" id="PR00099">
    <property type="entry name" value="CPSGATASE"/>
</dbReference>
<dbReference type="EMBL" id="FXUF01000009">
    <property type="protein sequence ID" value="SMP61684.1"/>
    <property type="molecule type" value="Genomic_DNA"/>
</dbReference>
<reference evidence="3" key="1">
    <citation type="submission" date="2017-05" db="EMBL/GenBank/DDBJ databases">
        <authorList>
            <person name="Varghese N."/>
            <person name="Submissions S."/>
        </authorList>
    </citation>
    <scope>NUCLEOTIDE SEQUENCE</scope>
    <source>
        <strain evidence="3">Su22</strain>
    </source>
</reference>
<sequence length="202" mass="22385">MMILIDNYDSFTYNLYQYLGEISPEIRVIRNNEVKVEELEAMNPSHFIISPGPGFPGEAGISIEAIRRLGPKIPTLGICLGHQAICEAFGGKIVLARQRVHGKTSQIVHQQTGLLAGLPSPFIAARYHSLVADPEKMPPELQVTAETETGEIMAVQHRRFPITGLQFHPESIASEHGKAILRQFINQPEHMSRQEGASHEST</sequence>
<evidence type="ECO:0000313" key="4">
    <source>
        <dbReference type="Proteomes" id="UP001158066"/>
    </source>
</evidence>
<keyword evidence="4" id="KW-1185">Reference proteome</keyword>
<dbReference type="PRINTS" id="PR00097">
    <property type="entry name" value="ANTSNTHASEII"/>
</dbReference>
<keyword evidence="1" id="KW-0315">Glutamine amidotransferase</keyword>
<evidence type="ECO:0000256" key="1">
    <source>
        <dbReference type="ARBA" id="ARBA00022962"/>
    </source>
</evidence>
<dbReference type="GO" id="GO:0004049">
    <property type="term" value="F:anthranilate synthase activity"/>
    <property type="evidence" value="ECO:0007669"/>
    <property type="project" value="TreeGrafter"/>
</dbReference>
<dbReference type="GO" id="GO:0005829">
    <property type="term" value="C:cytosol"/>
    <property type="evidence" value="ECO:0007669"/>
    <property type="project" value="TreeGrafter"/>
</dbReference>
<dbReference type="RefSeq" id="WP_283409739.1">
    <property type="nucleotide sequence ID" value="NZ_FXUF01000009.1"/>
</dbReference>
<dbReference type="PRINTS" id="PR00096">
    <property type="entry name" value="GATASE"/>
</dbReference>
<dbReference type="PANTHER" id="PTHR43418">
    <property type="entry name" value="MULTIFUNCTIONAL TRYPTOPHAN BIOSYNTHESIS PROTEIN-RELATED"/>
    <property type="match status" value="1"/>
</dbReference>
<dbReference type="PROSITE" id="PS51273">
    <property type="entry name" value="GATASE_TYPE_1"/>
    <property type="match status" value="1"/>
</dbReference>
<name>A0AA46AJH8_9CLOT</name>
<dbReference type="Proteomes" id="UP001158066">
    <property type="component" value="Unassembled WGS sequence"/>
</dbReference>
<dbReference type="Pfam" id="PF00117">
    <property type="entry name" value="GATase"/>
    <property type="match status" value="1"/>
</dbReference>
<dbReference type="InterPro" id="IPR017926">
    <property type="entry name" value="GATASE"/>
</dbReference>
<dbReference type="AlphaFoldDB" id="A0AA46AJH8"/>
<dbReference type="InterPro" id="IPR029062">
    <property type="entry name" value="Class_I_gatase-like"/>
</dbReference>
<organism evidence="3 4">
    <name type="scientific">Anoxynatronum buryatiense</name>
    <dbReference type="NCBI Taxonomy" id="489973"/>
    <lineage>
        <taxon>Bacteria</taxon>
        <taxon>Bacillati</taxon>
        <taxon>Bacillota</taxon>
        <taxon>Clostridia</taxon>
        <taxon>Eubacteriales</taxon>
        <taxon>Clostridiaceae</taxon>
        <taxon>Anoxynatronum</taxon>
    </lineage>
</organism>
<protein>
    <submittedName>
        <fullName evidence="3">Anthranilate synthase component 2/para-aminobenzoate synthetase component 2</fullName>
    </submittedName>
</protein>
<dbReference type="FunFam" id="3.40.50.880:FF:000003">
    <property type="entry name" value="Anthranilate synthase component II"/>
    <property type="match status" value="1"/>
</dbReference>
<dbReference type="NCBIfam" id="TIGR00566">
    <property type="entry name" value="trpG_papA"/>
    <property type="match status" value="1"/>
</dbReference>
<dbReference type="CDD" id="cd01743">
    <property type="entry name" value="GATase1_Anthranilate_Synthase"/>
    <property type="match status" value="1"/>
</dbReference>
<dbReference type="SUPFAM" id="SSF52317">
    <property type="entry name" value="Class I glutamine amidotransferase-like"/>
    <property type="match status" value="1"/>
</dbReference>
<dbReference type="GO" id="GO:0000162">
    <property type="term" value="P:L-tryptophan biosynthetic process"/>
    <property type="evidence" value="ECO:0007669"/>
    <property type="project" value="TreeGrafter"/>
</dbReference>
<gene>
    <name evidence="3" type="ORF">SAMN06296020_10984</name>
</gene>
<dbReference type="Gene3D" id="3.40.50.880">
    <property type="match status" value="1"/>
</dbReference>
<dbReference type="InterPro" id="IPR050472">
    <property type="entry name" value="Anth_synth/Amidotransfase"/>
</dbReference>